<name>A0A072TDC1_MEDTR</name>
<protein>
    <submittedName>
        <fullName evidence="4">Ankyrin repeat protein</fullName>
    </submittedName>
</protein>
<reference evidence="5" key="3">
    <citation type="submission" date="2015-06" db="UniProtKB">
        <authorList>
            <consortium name="EnsemblPlants"/>
        </authorList>
    </citation>
    <scope>IDENTIFICATION</scope>
    <source>
        <strain evidence="5">cv. Jemalong A17</strain>
    </source>
</reference>
<dbReference type="Proteomes" id="UP000002051">
    <property type="component" value="Unassembled WGS sequence"/>
</dbReference>
<evidence type="ECO:0000256" key="1">
    <source>
        <dbReference type="ARBA" id="ARBA00004413"/>
    </source>
</evidence>
<dbReference type="AlphaFoldDB" id="A0A072TDC1"/>
<proteinExistence type="predicted"/>
<dbReference type="Pfam" id="PF13606">
    <property type="entry name" value="Ank_3"/>
    <property type="match status" value="1"/>
</dbReference>
<dbReference type="PANTHER" id="PTHR24188">
    <property type="entry name" value="ANKYRIN REPEAT PROTEIN"/>
    <property type="match status" value="1"/>
</dbReference>
<accession>A0A072TDC1</accession>
<reference evidence="4 6" key="2">
    <citation type="journal article" date="2014" name="BMC Genomics">
        <title>An improved genome release (version Mt4.0) for the model legume Medicago truncatula.</title>
        <authorList>
            <person name="Tang H."/>
            <person name="Krishnakumar V."/>
            <person name="Bidwell S."/>
            <person name="Rosen B."/>
            <person name="Chan A."/>
            <person name="Zhou S."/>
            <person name="Gentzbittel L."/>
            <person name="Childs K.L."/>
            <person name="Yandell M."/>
            <person name="Gundlach H."/>
            <person name="Mayer K.F."/>
            <person name="Schwartz D.C."/>
            <person name="Town C.D."/>
        </authorList>
    </citation>
    <scope>GENOME REANNOTATION</scope>
    <source>
        <strain evidence="4">A17</strain>
        <strain evidence="5 6">cv. Jemalong A17</strain>
    </source>
</reference>
<dbReference type="EMBL" id="KL404369">
    <property type="protein sequence ID" value="KEH15241.1"/>
    <property type="molecule type" value="Genomic_DNA"/>
</dbReference>
<evidence type="ECO:0000313" key="5">
    <source>
        <dbReference type="EnsemblPlants" id="KEH15241"/>
    </source>
</evidence>
<dbReference type="Gene3D" id="1.25.40.20">
    <property type="entry name" value="Ankyrin repeat-containing domain"/>
    <property type="match status" value="1"/>
</dbReference>
<reference evidence="4 6" key="1">
    <citation type="journal article" date="2011" name="Nature">
        <title>The Medicago genome provides insight into the evolution of rhizobial symbioses.</title>
        <authorList>
            <person name="Young N.D."/>
            <person name="Debelle F."/>
            <person name="Oldroyd G.E."/>
            <person name="Geurts R."/>
            <person name="Cannon S.B."/>
            <person name="Udvardi M.K."/>
            <person name="Benedito V.A."/>
            <person name="Mayer K.F."/>
            <person name="Gouzy J."/>
            <person name="Schoof H."/>
            <person name="Van de Peer Y."/>
            <person name="Proost S."/>
            <person name="Cook D.R."/>
            <person name="Meyers B.C."/>
            <person name="Spannagl M."/>
            <person name="Cheung F."/>
            <person name="De Mita S."/>
            <person name="Krishnakumar V."/>
            <person name="Gundlach H."/>
            <person name="Zhou S."/>
            <person name="Mudge J."/>
            <person name="Bharti A.K."/>
            <person name="Murray J.D."/>
            <person name="Naoumkina M.A."/>
            <person name="Rosen B."/>
            <person name="Silverstein K.A."/>
            <person name="Tang H."/>
            <person name="Rombauts S."/>
            <person name="Zhao P.X."/>
            <person name="Zhou P."/>
            <person name="Barbe V."/>
            <person name="Bardou P."/>
            <person name="Bechner M."/>
            <person name="Bellec A."/>
            <person name="Berger A."/>
            <person name="Berges H."/>
            <person name="Bidwell S."/>
            <person name="Bisseling T."/>
            <person name="Choisne N."/>
            <person name="Couloux A."/>
            <person name="Denny R."/>
            <person name="Deshpande S."/>
            <person name="Dai X."/>
            <person name="Doyle J.J."/>
            <person name="Dudez A.M."/>
            <person name="Farmer A.D."/>
            <person name="Fouteau S."/>
            <person name="Franken C."/>
            <person name="Gibelin C."/>
            <person name="Gish J."/>
            <person name="Goldstein S."/>
            <person name="Gonzalez A.J."/>
            <person name="Green P.J."/>
            <person name="Hallab A."/>
            <person name="Hartog M."/>
            <person name="Hua A."/>
            <person name="Humphray S.J."/>
            <person name="Jeong D.H."/>
            <person name="Jing Y."/>
            <person name="Jocker A."/>
            <person name="Kenton S.M."/>
            <person name="Kim D.J."/>
            <person name="Klee K."/>
            <person name="Lai H."/>
            <person name="Lang C."/>
            <person name="Lin S."/>
            <person name="Macmil S.L."/>
            <person name="Magdelenat G."/>
            <person name="Matthews L."/>
            <person name="McCorrison J."/>
            <person name="Monaghan E.L."/>
            <person name="Mun J.H."/>
            <person name="Najar F.Z."/>
            <person name="Nicholson C."/>
            <person name="Noirot C."/>
            <person name="O'Bleness M."/>
            <person name="Paule C.R."/>
            <person name="Poulain J."/>
            <person name="Prion F."/>
            <person name="Qin B."/>
            <person name="Qu C."/>
            <person name="Retzel E.F."/>
            <person name="Riddle C."/>
            <person name="Sallet E."/>
            <person name="Samain S."/>
            <person name="Samson N."/>
            <person name="Sanders I."/>
            <person name="Saurat O."/>
            <person name="Scarpelli C."/>
            <person name="Schiex T."/>
            <person name="Segurens B."/>
            <person name="Severin A.J."/>
            <person name="Sherrier D.J."/>
            <person name="Shi R."/>
            <person name="Sims S."/>
            <person name="Singer S.R."/>
            <person name="Sinharoy S."/>
            <person name="Sterck L."/>
            <person name="Viollet A."/>
            <person name="Wang B.B."/>
            <person name="Wang K."/>
            <person name="Wang M."/>
            <person name="Wang X."/>
            <person name="Warfsmann J."/>
            <person name="Weissenbach J."/>
            <person name="White D.D."/>
            <person name="White J.D."/>
            <person name="Wiley G.B."/>
            <person name="Wincker P."/>
            <person name="Xing Y."/>
            <person name="Yang L."/>
            <person name="Yao Z."/>
            <person name="Ying F."/>
            <person name="Zhai J."/>
            <person name="Zhou L."/>
            <person name="Zuber A."/>
            <person name="Denarie J."/>
            <person name="Dixon R.A."/>
            <person name="May G.D."/>
            <person name="Schwartz D.C."/>
            <person name="Rogers J."/>
            <person name="Quetier F."/>
            <person name="Town C.D."/>
            <person name="Roe B.A."/>
        </authorList>
    </citation>
    <scope>NUCLEOTIDE SEQUENCE [LARGE SCALE GENOMIC DNA]</scope>
    <source>
        <strain evidence="4">A17</strain>
        <strain evidence="5 6">cv. Jemalong A17</strain>
    </source>
</reference>
<dbReference type="SMART" id="SM00248">
    <property type="entry name" value="ANK"/>
    <property type="match status" value="3"/>
</dbReference>
<keyword evidence="2" id="KW-0677">Repeat</keyword>
<keyword evidence="3" id="KW-0040">ANK repeat</keyword>
<gene>
    <name evidence="4" type="ORF">MTR_1645s0010</name>
</gene>
<sequence length="188" mass="21286">MDEALSFAAYFGNIEIVKHMVSLGASPRHNFCECLKSAAIKNTPENTATFSYLLSLGAKPTAAELRDYHRYVTTPLFWASGCGNLDIVKMCIEQGCDIAFENHDALGEAGKNDQVEVLEYFATEILPLEYLEEFGIYAGHPFRLGHQSRNWWEKNKDTIIQRRKTIALYDSIQSTCQEKTVSKPRLKI</sequence>
<dbReference type="GO" id="GO:0005886">
    <property type="term" value="C:plasma membrane"/>
    <property type="evidence" value="ECO:0007669"/>
    <property type="project" value="UniProtKB-SubCell"/>
</dbReference>
<evidence type="ECO:0000256" key="2">
    <source>
        <dbReference type="ARBA" id="ARBA00022737"/>
    </source>
</evidence>
<organism evidence="4 6">
    <name type="scientific">Medicago truncatula</name>
    <name type="common">Barrel medic</name>
    <name type="synonym">Medicago tribuloides</name>
    <dbReference type="NCBI Taxonomy" id="3880"/>
    <lineage>
        <taxon>Eukaryota</taxon>
        <taxon>Viridiplantae</taxon>
        <taxon>Streptophyta</taxon>
        <taxon>Embryophyta</taxon>
        <taxon>Tracheophyta</taxon>
        <taxon>Spermatophyta</taxon>
        <taxon>Magnoliopsida</taxon>
        <taxon>eudicotyledons</taxon>
        <taxon>Gunneridae</taxon>
        <taxon>Pentapetalae</taxon>
        <taxon>rosids</taxon>
        <taxon>fabids</taxon>
        <taxon>Fabales</taxon>
        <taxon>Fabaceae</taxon>
        <taxon>Papilionoideae</taxon>
        <taxon>50 kb inversion clade</taxon>
        <taxon>NPAAA clade</taxon>
        <taxon>Hologalegina</taxon>
        <taxon>IRL clade</taxon>
        <taxon>Trifolieae</taxon>
        <taxon>Medicago</taxon>
    </lineage>
</organism>
<dbReference type="PANTHER" id="PTHR24188:SF29">
    <property type="entry name" value="GH09064P"/>
    <property type="match status" value="1"/>
</dbReference>
<dbReference type="InterPro" id="IPR002110">
    <property type="entry name" value="Ankyrin_rpt"/>
</dbReference>
<comment type="subcellular location">
    <subcellularLocation>
        <location evidence="1">Cell membrane</location>
        <topology evidence="1">Peripheral membrane protein</topology>
        <orientation evidence="1">Cytoplasmic side</orientation>
    </subcellularLocation>
</comment>
<dbReference type="EnsemblPlants" id="KEH15241">
    <property type="protein sequence ID" value="KEH15241"/>
    <property type="gene ID" value="MTR_1645s0010"/>
</dbReference>
<evidence type="ECO:0000313" key="4">
    <source>
        <dbReference type="EMBL" id="KEH15241.1"/>
    </source>
</evidence>
<evidence type="ECO:0000256" key="3">
    <source>
        <dbReference type="ARBA" id="ARBA00023043"/>
    </source>
</evidence>
<dbReference type="SUPFAM" id="SSF48403">
    <property type="entry name" value="Ankyrin repeat"/>
    <property type="match status" value="1"/>
</dbReference>
<dbReference type="InterPro" id="IPR036770">
    <property type="entry name" value="Ankyrin_rpt-contain_sf"/>
</dbReference>
<evidence type="ECO:0000313" key="6">
    <source>
        <dbReference type="Proteomes" id="UP000002051"/>
    </source>
</evidence>
<keyword evidence="6" id="KW-1185">Reference proteome</keyword>
<dbReference type="HOGENOM" id="CLU_1443080_0_0_1"/>